<name>A0A381SD19_9ZZZZ</name>
<reference evidence="1" key="1">
    <citation type="submission" date="2018-05" db="EMBL/GenBank/DDBJ databases">
        <authorList>
            <person name="Lanie J.A."/>
            <person name="Ng W.-L."/>
            <person name="Kazmierczak K.M."/>
            <person name="Andrzejewski T.M."/>
            <person name="Davidsen T.M."/>
            <person name="Wayne K.J."/>
            <person name="Tettelin H."/>
            <person name="Glass J.I."/>
            <person name="Rusch D."/>
            <person name="Podicherti R."/>
            <person name="Tsui H.-C.T."/>
            <person name="Winkler M.E."/>
        </authorList>
    </citation>
    <scope>NUCLEOTIDE SEQUENCE</scope>
</reference>
<dbReference type="AlphaFoldDB" id="A0A381SD19"/>
<sequence length="65" mass="7728">MFLWTTLIFLQMHTGCSREPQYIIFKTGDRNQLQERAVKHCYGDFKVLQEKELGPYTRASLECKE</sequence>
<accession>A0A381SD19</accession>
<gene>
    <name evidence="1" type="ORF">METZ01_LOCUS54238</name>
</gene>
<evidence type="ECO:0000313" key="1">
    <source>
        <dbReference type="EMBL" id="SVA01384.1"/>
    </source>
</evidence>
<organism evidence="1">
    <name type="scientific">marine metagenome</name>
    <dbReference type="NCBI Taxonomy" id="408172"/>
    <lineage>
        <taxon>unclassified sequences</taxon>
        <taxon>metagenomes</taxon>
        <taxon>ecological metagenomes</taxon>
    </lineage>
</organism>
<dbReference type="EMBL" id="UINC01002898">
    <property type="protein sequence ID" value="SVA01384.1"/>
    <property type="molecule type" value="Genomic_DNA"/>
</dbReference>
<protein>
    <submittedName>
        <fullName evidence="1">Uncharacterized protein</fullName>
    </submittedName>
</protein>
<proteinExistence type="predicted"/>